<feature type="transmembrane region" description="Helical" evidence="6">
    <location>
        <begin position="352"/>
        <end position="374"/>
    </location>
</feature>
<dbReference type="OrthoDB" id="10250354at2759"/>
<keyword evidence="3" id="KW-0564">Palmitate</keyword>
<evidence type="ECO:0000256" key="4">
    <source>
        <dbReference type="ARBA" id="ARBA00023186"/>
    </source>
</evidence>
<dbReference type="InterPro" id="IPR036869">
    <property type="entry name" value="J_dom_sf"/>
</dbReference>
<evidence type="ECO:0000256" key="6">
    <source>
        <dbReference type="SAM" id="Phobius"/>
    </source>
</evidence>
<dbReference type="Gene3D" id="1.10.287.110">
    <property type="entry name" value="DnaJ domain"/>
    <property type="match status" value="1"/>
</dbReference>
<dbReference type="Pfam" id="PF10269">
    <property type="entry name" value="Tmemb_185A"/>
    <property type="match status" value="2"/>
</dbReference>
<dbReference type="GO" id="GO:0005737">
    <property type="term" value="C:cytoplasm"/>
    <property type="evidence" value="ECO:0007669"/>
    <property type="project" value="UniProtKB-ARBA"/>
</dbReference>
<dbReference type="Proteomes" id="UP000253551">
    <property type="component" value="Unassembled WGS sequence"/>
</dbReference>
<dbReference type="PRINTS" id="PR00625">
    <property type="entry name" value="JDOMAIN"/>
</dbReference>
<gene>
    <name evidence="8" type="primary">YDJ1_1</name>
    <name evidence="8" type="ORF">CU098_003110</name>
</gene>
<feature type="transmembrane region" description="Helical" evidence="6">
    <location>
        <begin position="211"/>
        <end position="236"/>
    </location>
</feature>
<dbReference type="STRING" id="4846.A0A367K934"/>
<dbReference type="InterPro" id="IPR001623">
    <property type="entry name" value="DnaJ_domain"/>
</dbReference>
<dbReference type="PANTHER" id="PTHR44027:SF7">
    <property type="entry name" value="DNAJ HOMOLOG SUBFAMILY C MEMBER 5 HOMOLOG"/>
    <property type="match status" value="1"/>
</dbReference>
<dbReference type="CDD" id="cd06257">
    <property type="entry name" value="DnaJ"/>
    <property type="match status" value="1"/>
</dbReference>
<feature type="transmembrane region" description="Helical" evidence="6">
    <location>
        <begin position="315"/>
        <end position="337"/>
    </location>
</feature>
<evidence type="ECO:0000313" key="9">
    <source>
        <dbReference type="Proteomes" id="UP000253551"/>
    </source>
</evidence>
<keyword evidence="6" id="KW-0812">Transmembrane</keyword>
<comment type="subcellular location">
    <subcellularLocation>
        <location evidence="1">Membrane</location>
        <topology evidence="1">Lipid-anchor</topology>
    </subcellularLocation>
</comment>
<evidence type="ECO:0000256" key="5">
    <source>
        <dbReference type="ARBA" id="ARBA00023288"/>
    </source>
</evidence>
<keyword evidence="4" id="KW-0143">Chaperone</keyword>
<evidence type="ECO:0000259" key="7">
    <source>
        <dbReference type="PROSITE" id="PS50076"/>
    </source>
</evidence>
<evidence type="ECO:0000256" key="1">
    <source>
        <dbReference type="ARBA" id="ARBA00004635"/>
    </source>
</evidence>
<feature type="domain" description="J" evidence="7">
    <location>
        <begin position="9"/>
        <end position="71"/>
    </location>
</feature>
<feature type="transmembrane region" description="Helical" evidence="6">
    <location>
        <begin position="92"/>
        <end position="117"/>
    </location>
</feature>
<feature type="transmembrane region" description="Helical" evidence="6">
    <location>
        <begin position="272"/>
        <end position="294"/>
    </location>
</feature>
<name>A0A367K934_RHIST</name>
<dbReference type="PROSITE" id="PS50076">
    <property type="entry name" value="DNAJ_2"/>
    <property type="match status" value="1"/>
</dbReference>
<feature type="transmembrane region" description="Helical" evidence="6">
    <location>
        <begin position="248"/>
        <end position="266"/>
    </location>
</feature>
<dbReference type="InterPro" id="IPR018253">
    <property type="entry name" value="DnaJ_domain_CS"/>
</dbReference>
<proteinExistence type="predicted"/>
<dbReference type="SUPFAM" id="SSF46565">
    <property type="entry name" value="Chaperone J-domain"/>
    <property type="match status" value="1"/>
</dbReference>
<dbReference type="SMART" id="SM00271">
    <property type="entry name" value="DnaJ"/>
    <property type="match status" value="1"/>
</dbReference>
<comment type="caution">
    <text evidence="8">The sequence shown here is derived from an EMBL/GenBank/DDBJ whole genome shotgun (WGS) entry which is preliminary data.</text>
</comment>
<keyword evidence="9" id="KW-1185">Reference proteome</keyword>
<protein>
    <submittedName>
        <fullName evidence="8">Type I HSP40 co-chaperone</fullName>
    </submittedName>
</protein>
<dbReference type="PROSITE" id="PS00636">
    <property type="entry name" value="DNAJ_1"/>
    <property type="match status" value="1"/>
</dbReference>
<reference evidence="8 9" key="1">
    <citation type="journal article" date="2018" name="G3 (Bethesda)">
        <title>Phylogenetic and Phylogenomic Definition of Rhizopus Species.</title>
        <authorList>
            <person name="Gryganskyi A.P."/>
            <person name="Golan J."/>
            <person name="Dolatabadi S."/>
            <person name="Mondo S."/>
            <person name="Robb S."/>
            <person name="Idnurm A."/>
            <person name="Muszewska A."/>
            <person name="Steczkiewicz K."/>
            <person name="Masonjones S."/>
            <person name="Liao H.L."/>
            <person name="Gajdeczka M.T."/>
            <person name="Anike F."/>
            <person name="Vuek A."/>
            <person name="Anishchenko I.M."/>
            <person name="Voigt K."/>
            <person name="de Hoog G.S."/>
            <person name="Smith M.E."/>
            <person name="Heitman J."/>
            <person name="Vilgalys R."/>
            <person name="Stajich J.E."/>
        </authorList>
    </citation>
    <scope>NUCLEOTIDE SEQUENCE [LARGE SCALE GENOMIC DNA]</scope>
    <source>
        <strain evidence="8 9">LSU 92-RS-03</strain>
    </source>
</reference>
<evidence type="ECO:0000256" key="2">
    <source>
        <dbReference type="ARBA" id="ARBA00023136"/>
    </source>
</evidence>
<keyword evidence="2 6" id="KW-0472">Membrane</keyword>
<evidence type="ECO:0000313" key="8">
    <source>
        <dbReference type="EMBL" id="RCH98752.1"/>
    </source>
</evidence>
<feature type="transmembrane region" description="Helical" evidence="6">
    <location>
        <begin position="129"/>
        <end position="146"/>
    </location>
</feature>
<organism evidence="8 9">
    <name type="scientific">Rhizopus stolonifer</name>
    <name type="common">Rhizopus nigricans</name>
    <dbReference type="NCBI Taxonomy" id="4846"/>
    <lineage>
        <taxon>Eukaryota</taxon>
        <taxon>Fungi</taxon>
        <taxon>Fungi incertae sedis</taxon>
        <taxon>Mucoromycota</taxon>
        <taxon>Mucoromycotina</taxon>
        <taxon>Mucoromycetes</taxon>
        <taxon>Mucorales</taxon>
        <taxon>Mucorineae</taxon>
        <taxon>Rhizopodaceae</taxon>
        <taxon>Rhizopus</taxon>
    </lineage>
</organism>
<dbReference type="EMBL" id="PJQM01002030">
    <property type="protein sequence ID" value="RCH98752.1"/>
    <property type="molecule type" value="Genomic_DNA"/>
</dbReference>
<dbReference type="Pfam" id="PF00226">
    <property type="entry name" value="DnaJ"/>
    <property type="match status" value="1"/>
</dbReference>
<dbReference type="InterPro" id="IPR019396">
    <property type="entry name" value="TM_Fragile-X-F-assoc"/>
</dbReference>
<dbReference type="AlphaFoldDB" id="A0A367K934"/>
<keyword evidence="6" id="KW-1133">Transmembrane helix</keyword>
<keyword evidence="5" id="KW-0449">Lipoprotein</keyword>
<dbReference type="PANTHER" id="PTHR44027">
    <property type="entry name" value="DNAJ HOMOLOG SUBFAMILY C MEMBER 5 HOMOLOG"/>
    <property type="match status" value="1"/>
</dbReference>
<evidence type="ECO:0000256" key="3">
    <source>
        <dbReference type="ARBA" id="ARBA00023139"/>
    </source>
</evidence>
<dbReference type="GO" id="GO:0016020">
    <property type="term" value="C:membrane"/>
    <property type="evidence" value="ECO:0007669"/>
    <property type="project" value="UniProtKB-SubCell"/>
</dbReference>
<sequence>MEGRSNNSNLYKVLGLPKTATPIEIKKAYRKLALKYHPDKNPNSTDKFKEISYAYEILSDDEKRKIYDKYGELGLQMMGSVMSPLFDPEFEAMLFTALLFISMMLILSIIFIAFLTIRIDRIVEWPWRVVWIPAWIMNIITLYRLVRLIISNNKQEDEKLDDEEKKLIESKSKKRMAQITWILYYLLLLLFQIFIVLRLDNQIDWTVCKVFVPYFILEGVRCLGISLITFSVISSFEKRHWPYYIFEQYWFIALRFCTFLLIALRIDHIIQCSWAIVFIPLYLVGLKLAVELVYRYYTYSVLPQPEMAHQGKITVIFGMILFVIMGILAYALIGLIANRLDGYVFVRMSNVFVPLFIVFSFSLCCSGCCLPCLLKLSTTSDPEEFETLQPIVSSKKRITAS</sequence>
<accession>A0A367K934</accession>
<feature type="transmembrane region" description="Helical" evidence="6">
    <location>
        <begin position="181"/>
        <end position="199"/>
    </location>
</feature>
<dbReference type="InterPro" id="IPR051434">
    <property type="entry name" value="DnaJ_C_subfamily_member5"/>
</dbReference>